<feature type="transmembrane region" description="Helical" evidence="1">
    <location>
        <begin position="31"/>
        <end position="53"/>
    </location>
</feature>
<evidence type="ECO:0000256" key="1">
    <source>
        <dbReference type="SAM" id="Phobius"/>
    </source>
</evidence>
<reference evidence="2 3" key="1">
    <citation type="submission" date="2019-07" db="EMBL/GenBank/DDBJ databases">
        <authorList>
            <person name="Jastrzebski P J."/>
            <person name="Paukszto L."/>
            <person name="Jastrzebski P J."/>
        </authorList>
    </citation>
    <scope>NUCLEOTIDE SEQUENCE [LARGE SCALE GENOMIC DNA]</scope>
    <source>
        <strain evidence="2 3">WMS-il1</strain>
    </source>
</reference>
<evidence type="ECO:0000313" key="2">
    <source>
        <dbReference type="EMBL" id="VUZ54010.1"/>
    </source>
</evidence>
<keyword evidence="3" id="KW-1185">Reference proteome</keyword>
<keyword evidence="1" id="KW-0472">Membrane</keyword>
<sequence>MNFTMTQKQSTFLLIGLKSGGQERLKMNNSRVLFVPGLYLAFNENVLILYELFGEKCFELRKNFDSLFLSKEHDEDWMTHTSCINSAFELCDFSTMLKDYFKRLLYFDCSSKTS</sequence>
<keyword evidence="1" id="KW-0812">Transmembrane</keyword>
<accession>A0A564Z3K4</accession>
<protein>
    <submittedName>
        <fullName evidence="2">Uncharacterized protein</fullName>
    </submittedName>
</protein>
<keyword evidence="1" id="KW-1133">Transmembrane helix</keyword>
<gene>
    <name evidence="2" type="ORF">WMSIL1_LOCUS12146</name>
</gene>
<organism evidence="2 3">
    <name type="scientific">Hymenolepis diminuta</name>
    <name type="common">Rat tapeworm</name>
    <dbReference type="NCBI Taxonomy" id="6216"/>
    <lineage>
        <taxon>Eukaryota</taxon>
        <taxon>Metazoa</taxon>
        <taxon>Spiralia</taxon>
        <taxon>Lophotrochozoa</taxon>
        <taxon>Platyhelminthes</taxon>
        <taxon>Cestoda</taxon>
        <taxon>Eucestoda</taxon>
        <taxon>Cyclophyllidea</taxon>
        <taxon>Hymenolepididae</taxon>
        <taxon>Hymenolepis</taxon>
    </lineage>
</organism>
<name>A0A564Z3K4_HYMDI</name>
<dbReference type="EMBL" id="CABIJS010000588">
    <property type="protein sequence ID" value="VUZ54010.1"/>
    <property type="molecule type" value="Genomic_DNA"/>
</dbReference>
<proteinExistence type="predicted"/>
<dbReference type="Proteomes" id="UP000321570">
    <property type="component" value="Unassembled WGS sequence"/>
</dbReference>
<dbReference type="AlphaFoldDB" id="A0A564Z3K4"/>
<evidence type="ECO:0000313" key="3">
    <source>
        <dbReference type="Proteomes" id="UP000321570"/>
    </source>
</evidence>